<keyword evidence="3" id="KW-1185">Reference proteome</keyword>
<evidence type="ECO:0000256" key="1">
    <source>
        <dbReference type="SAM" id="MobiDB-lite"/>
    </source>
</evidence>
<dbReference type="Proteomes" id="UP001177670">
    <property type="component" value="Unassembled WGS sequence"/>
</dbReference>
<dbReference type="EMBL" id="JAHYIQ010000013">
    <property type="protein sequence ID" value="KAK1127086.1"/>
    <property type="molecule type" value="Genomic_DNA"/>
</dbReference>
<organism evidence="2 3">
    <name type="scientific">Melipona bicolor</name>
    <dbReference type="NCBI Taxonomy" id="60889"/>
    <lineage>
        <taxon>Eukaryota</taxon>
        <taxon>Metazoa</taxon>
        <taxon>Ecdysozoa</taxon>
        <taxon>Arthropoda</taxon>
        <taxon>Hexapoda</taxon>
        <taxon>Insecta</taxon>
        <taxon>Pterygota</taxon>
        <taxon>Neoptera</taxon>
        <taxon>Endopterygota</taxon>
        <taxon>Hymenoptera</taxon>
        <taxon>Apocrita</taxon>
        <taxon>Aculeata</taxon>
        <taxon>Apoidea</taxon>
        <taxon>Anthophila</taxon>
        <taxon>Apidae</taxon>
        <taxon>Melipona</taxon>
    </lineage>
</organism>
<feature type="region of interest" description="Disordered" evidence="1">
    <location>
        <begin position="1"/>
        <end position="88"/>
    </location>
</feature>
<reference evidence="2" key="1">
    <citation type="submission" date="2021-10" db="EMBL/GenBank/DDBJ databases">
        <title>Melipona bicolor Genome sequencing and assembly.</title>
        <authorList>
            <person name="Araujo N.S."/>
            <person name="Arias M.C."/>
        </authorList>
    </citation>
    <scope>NUCLEOTIDE SEQUENCE</scope>
    <source>
        <strain evidence="2">USP_2M_L1-L4_2017</strain>
        <tissue evidence="2">Whole body</tissue>
    </source>
</reference>
<name>A0AA40KNQ2_9HYME</name>
<feature type="compositionally biased region" description="Acidic residues" evidence="1">
    <location>
        <begin position="34"/>
        <end position="44"/>
    </location>
</feature>
<sequence length="88" mass="10002">MRTRRRTTAERSRINGRIEWSAPHLDEDRRMEDSEAAEGEEDAEGTWQRTEGDAVGGERGIQEEEGGGQDERRGRGATRSPLRCTLSW</sequence>
<accession>A0AA40KNQ2</accession>
<dbReference type="AlphaFoldDB" id="A0AA40KNQ2"/>
<gene>
    <name evidence="2" type="ORF">K0M31_004695</name>
</gene>
<proteinExistence type="predicted"/>
<feature type="compositionally biased region" description="Basic and acidic residues" evidence="1">
    <location>
        <begin position="24"/>
        <end position="33"/>
    </location>
</feature>
<evidence type="ECO:0000313" key="2">
    <source>
        <dbReference type="EMBL" id="KAK1127086.1"/>
    </source>
</evidence>
<comment type="caution">
    <text evidence="2">The sequence shown here is derived from an EMBL/GenBank/DDBJ whole genome shotgun (WGS) entry which is preliminary data.</text>
</comment>
<evidence type="ECO:0000313" key="3">
    <source>
        <dbReference type="Proteomes" id="UP001177670"/>
    </source>
</evidence>
<protein>
    <submittedName>
        <fullName evidence="2">Uncharacterized protein</fullName>
    </submittedName>
</protein>